<reference evidence="2 3" key="1">
    <citation type="submission" date="2024-01" db="EMBL/GenBank/DDBJ databases">
        <title>Genome assemblies of Stephania.</title>
        <authorList>
            <person name="Yang L."/>
        </authorList>
    </citation>
    <scope>NUCLEOTIDE SEQUENCE [LARGE SCALE GENOMIC DNA]</scope>
    <source>
        <strain evidence="2">QJT</strain>
        <tissue evidence="2">Leaf</tissue>
    </source>
</reference>
<dbReference type="InterPro" id="IPR052367">
    <property type="entry name" value="Thiosulfate_ST/Rhodanese-like"/>
</dbReference>
<protein>
    <recommendedName>
        <fullName evidence="1">Rhodanese domain-containing protein</fullName>
    </recommendedName>
</protein>
<gene>
    <name evidence="2" type="ORF">Sjap_015005</name>
</gene>
<dbReference type="EMBL" id="JBBNAE010000006">
    <property type="protein sequence ID" value="KAK9116058.1"/>
    <property type="molecule type" value="Genomic_DNA"/>
</dbReference>
<accession>A0AAP0IJE1</accession>
<dbReference type="Proteomes" id="UP001417504">
    <property type="component" value="Unassembled WGS sequence"/>
</dbReference>
<dbReference type="InterPro" id="IPR001763">
    <property type="entry name" value="Rhodanese-like_dom"/>
</dbReference>
<organism evidence="2 3">
    <name type="scientific">Stephania japonica</name>
    <dbReference type="NCBI Taxonomy" id="461633"/>
    <lineage>
        <taxon>Eukaryota</taxon>
        <taxon>Viridiplantae</taxon>
        <taxon>Streptophyta</taxon>
        <taxon>Embryophyta</taxon>
        <taxon>Tracheophyta</taxon>
        <taxon>Spermatophyta</taxon>
        <taxon>Magnoliopsida</taxon>
        <taxon>Ranunculales</taxon>
        <taxon>Menispermaceae</taxon>
        <taxon>Menispermoideae</taxon>
        <taxon>Cissampelideae</taxon>
        <taxon>Stephania</taxon>
    </lineage>
</organism>
<dbReference type="InterPro" id="IPR036873">
    <property type="entry name" value="Rhodanese-like_dom_sf"/>
</dbReference>
<proteinExistence type="predicted"/>
<comment type="caution">
    <text evidence="2">The sequence shown here is derived from an EMBL/GenBank/DDBJ whole genome shotgun (WGS) entry which is preliminary data.</text>
</comment>
<dbReference type="Gene3D" id="3.40.250.10">
    <property type="entry name" value="Rhodanese-like domain"/>
    <property type="match status" value="1"/>
</dbReference>
<feature type="domain" description="Rhodanese" evidence="1">
    <location>
        <begin position="59"/>
        <end position="221"/>
    </location>
</feature>
<dbReference type="CDD" id="cd00158">
    <property type="entry name" value="RHOD"/>
    <property type="match status" value="1"/>
</dbReference>
<dbReference type="PANTHER" id="PTHR45431:SF3">
    <property type="entry name" value="RHODANESE-LIKE DOMAIN-CONTAINING PROTEIN 15, CHLOROPLASTIC"/>
    <property type="match status" value="1"/>
</dbReference>
<dbReference type="SUPFAM" id="SSF52821">
    <property type="entry name" value="Rhodanese/Cell cycle control phosphatase"/>
    <property type="match status" value="1"/>
</dbReference>
<dbReference type="AlphaFoldDB" id="A0AAP0IJE1"/>
<dbReference type="PANTHER" id="PTHR45431">
    <property type="entry name" value="RHODANESE-LIKE DOMAIN-CONTAINING PROTEIN 15, CHLOROPLASTIC"/>
    <property type="match status" value="1"/>
</dbReference>
<dbReference type="PROSITE" id="PS50206">
    <property type="entry name" value="RHODANESE_3"/>
    <property type="match status" value="1"/>
</dbReference>
<evidence type="ECO:0000313" key="3">
    <source>
        <dbReference type="Proteomes" id="UP001417504"/>
    </source>
</evidence>
<evidence type="ECO:0000313" key="2">
    <source>
        <dbReference type="EMBL" id="KAK9116058.1"/>
    </source>
</evidence>
<dbReference type="SMART" id="SM00450">
    <property type="entry name" value="RHOD"/>
    <property type="match status" value="1"/>
</dbReference>
<sequence length="225" mass="24519">MVVAMALEVKPIILGKRAFRPSSSVRHAVEWLKWLAVGRTVEKVGVPTSVLVRMAHDLLLARHCYLDVKTPEEFSVGHVVGAVNVPYMLKVVDGNGLTSTIRGGGLSPRSGVGNSDKEGTRARLGHHVKAKTHGPWSDHPEPACPEYMEHVLTDPVMEAVTEPVAKKRNKAVQRIALTTKRVVIYQGCKSRKRSLMVATDLFAIGYTGITDIAGGFTSWIKYGLG</sequence>
<evidence type="ECO:0000259" key="1">
    <source>
        <dbReference type="PROSITE" id="PS50206"/>
    </source>
</evidence>
<keyword evidence="3" id="KW-1185">Reference proteome</keyword>
<name>A0AAP0IJE1_9MAGN</name>